<dbReference type="KEGG" id="sgbi:P3F81_11050"/>
<name>A0A9Y2AII9_9FIRM</name>
<dbReference type="RefSeq" id="WP_147670194.1">
    <property type="nucleotide sequence ID" value="NZ_CP120678.1"/>
</dbReference>
<proteinExistence type="predicted"/>
<dbReference type="Proteomes" id="UP001243623">
    <property type="component" value="Chromosome"/>
</dbReference>
<accession>A0A9Y2AII9</accession>
<sequence length="188" mass="21326">MNHILPTNNEIAAILPIYTASGNSTQLLLTNGEEVFSPFKAATIIRRLAYRQTIDLLALKAKATQITQSTIWQPLVLAPDLVLVPLKTRNPKISGDATGGYINFPHIVSIKSIEKSTRLHLTGNHFVTSLWKLTTVQMHLRQAHLFLLNEAFTKDRTQLLQDKLLRMWLENPSNNFAELLRIYAMNRI</sequence>
<dbReference type="AlphaFoldDB" id="A0A9Y2AII9"/>
<organism evidence="1 2">
    <name type="scientific">Selenobaculum gibii</name>
    <dbReference type="NCBI Taxonomy" id="3054208"/>
    <lineage>
        <taxon>Bacteria</taxon>
        <taxon>Bacillati</taxon>
        <taxon>Bacillota</taxon>
        <taxon>Negativicutes</taxon>
        <taxon>Selenomonadales</taxon>
        <taxon>Selenomonadaceae</taxon>
        <taxon>Selenobaculum</taxon>
    </lineage>
</organism>
<gene>
    <name evidence="1" type="ORF">P3F81_11050</name>
</gene>
<evidence type="ECO:0000313" key="2">
    <source>
        <dbReference type="Proteomes" id="UP001243623"/>
    </source>
</evidence>
<dbReference type="EMBL" id="CP120678">
    <property type="protein sequence ID" value="WIW70416.1"/>
    <property type="molecule type" value="Genomic_DNA"/>
</dbReference>
<evidence type="ECO:0000313" key="1">
    <source>
        <dbReference type="EMBL" id="WIW70416.1"/>
    </source>
</evidence>
<keyword evidence="2" id="KW-1185">Reference proteome</keyword>
<reference evidence="1" key="1">
    <citation type="submission" date="2023-03" db="EMBL/GenBank/DDBJ databases">
        <title>Selenobaculum gbiensis gen. nov. sp. nov., a new bacterium isolated from the gut microbiota of IBD patient.</title>
        <authorList>
            <person name="Yeo S."/>
            <person name="Park H."/>
            <person name="Huh C.S."/>
        </authorList>
    </citation>
    <scope>NUCLEOTIDE SEQUENCE</scope>
    <source>
        <strain evidence="1">ICN-92133</strain>
    </source>
</reference>
<protein>
    <submittedName>
        <fullName evidence="1">Uncharacterized protein</fullName>
    </submittedName>
</protein>